<gene>
    <name evidence="1" type="ORF">ACD_80C00196G0001</name>
</gene>
<organism evidence="1">
    <name type="scientific">uncultured bacterium</name>
    <name type="common">gcode 4</name>
    <dbReference type="NCBI Taxonomy" id="1234023"/>
    <lineage>
        <taxon>Bacteria</taxon>
        <taxon>environmental samples</taxon>
    </lineage>
</organism>
<sequence length="126" mass="14526">MIDRSYLPFQSAREYQDTKMQKWMGFFLSEHASALSDDTNKVTYMSDLSLEKKLLLLSQVYAGQLRTRIQVIEKNKRVSYTGTIPSLTKDFILIKTTTGHINLKLKDIISIELVEEVLYESAWVSA</sequence>
<dbReference type="EMBL" id="AMFJ01036203">
    <property type="protein sequence ID" value="EKD24579.1"/>
    <property type="molecule type" value="Genomic_DNA"/>
</dbReference>
<evidence type="ECO:0008006" key="2">
    <source>
        <dbReference type="Google" id="ProtNLM"/>
    </source>
</evidence>
<proteinExistence type="predicted"/>
<protein>
    <recommendedName>
        <fullName evidence="2">YolD-like protein</fullName>
    </recommendedName>
</protein>
<dbReference type="AlphaFoldDB" id="K1YGW8"/>
<evidence type="ECO:0000313" key="1">
    <source>
        <dbReference type="EMBL" id="EKD24579.1"/>
    </source>
</evidence>
<comment type="caution">
    <text evidence="1">The sequence shown here is derived from an EMBL/GenBank/DDBJ whole genome shotgun (WGS) entry which is preliminary data.</text>
</comment>
<reference evidence="1" key="1">
    <citation type="journal article" date="2012" name="Science">
        <title>Fermentation, hydrogen, and sulfur metabolism in multiple uncultivated bacterial phyla.</title>
        <authorList>
            <person name="Wrighton K.C."/>
            <person name="Thomas B.C."/>
            <person name="Sharon I."/>
            <person name="Miller C.S."/>
            <person name="Castelle C.J."/>
            <person name="VerBerkmoes N.C."/>
            <person name="Wilkins M.J."/>
            <person name="Hettich R.L."/>
            <person name="Lipton M.S."/>
            <person name="Williams K.H."/>
            <person name="Long P.E."/>
            <person name="Banfield J.F."/>
        </authorList>
    </citation>
    <scope>NUCLEOTIDE SEQUENCE [LARGE SCALE GENOMIC DNA]</scope>
</reference>
<accession>K1YGW8</accession>
<name>K1YGW8_9BACT</name>